<dbReference type="PANTHER" id="PTHR45979">
    <property type="entry name" value="PAP/OAS1 SUBSTRATE-BINDING DOMAIN SUPERFAMILY"/>
    <property type="match status" value="1"/>
</dbReference>
<sequence length="156" mass="17144">ALPLPPPAKDPSSIRLLASPSDPSPIGFSHAVRDLDMGDQQDWPPLANGSSSEGFSHSMPTNPDLSAVGPGNLIRAEQATAEVMRCIQPTVVSEQRRKAVVEYMQKLLKRYIGIEVDYFVAWSSLLFFCYLLIPFCCVMHSVLAAPVLIADYCFFV</sequence>
<gene>
    <name evidence="3" type="ORF">B296_00034237</name>
</gene>
<dbReference type="Proteomes" id="UP000287651">
    <property type="component" value="Unassembled WGS sequence"/>
</dbReference>
<feature type="transmembrane region" description="Helical" evidence="2">
    <location>
        <begin position="119"/>
        <end position="149"/>
    </location>
</feature>
<keyword evidence="2" id="KW-1133">Transmembrane helix</keyword>
<dbReference type="AlphaFoldDB" id="A0A427A919"/>
<dbReference type="PANTHER" id="PTHR45979:SF30">
    <property type="entry name" value="NUCLEOTIDYLTRANSFERASE"/>
    <property type="match status" value="1"/>
</dbReference>
<evidence type="ECO:0000313" key="4">
    <source>
        <dbReference type="Proteomes" id="UP000287651"/>
    </source>
</evidence>
<feature type="region of interest" description="Disordered" evidence="1">
    <location>
        <begin position="1"/>
        <end position="68"/>
    </location>
</feature>
<evidence type="ECO:0000256" key="1">
    <source>
        <dbReference type="SAM" id="MobiDB-lite"/>
    </source>
</evidence>
<evidence type="ECO:0000256" key="2">
    <source>
        <dbReference type="SAM" id="Phobius"/>
    </source>
</evidence>
<keyword evidence="2" id="KW-0472">Membrane</keyword>
<dbReference type="InterPro" id="IPR058921">
    <property type="entry name" value="PAP/OAS1-rel"/>
</dbReference>
<feature type="non-terminal residue" evidence="3">
    <location>
        <position position="1"/>
    </location>
</feature>
<dbReference type="EMBL" id="AMZH03003314">
    <property type="protein sequence ID" value="RRT72718.1"/>
    <property type="molecule type" value="Genomic_DNA"/>
</dbReference>
<proteinExistence type="predicted"/>
<organism evidence="3 4">
    <name type="scientific">Ensete ventricosum</name>
    <name type="common">Abyssinian banana</name>
    <name type="synonym">Musa ensete</name>
    <dbReference type="NCBI Taxonomy" id="4639"/>
    <lineage>
        <taxon>Eukaryota</taxon>
        <taxon>Viridiplantae</taxon>
        <taxon>Streptophyta</taxon>
        <taxon>Embryophyta</taxon>
        <taxon>Tracheophyta</taxon>
        <taxon>Spermatophyta</taxon>
        <taxon>Magnoliopsida</taxon>
        <taxon>Liliopsida</taxon>
        <taxon>Zingiberales</taxon>
        <taxon>Musaceae</taxon>
        <taxon>Ensete</taxon>
    </lineage>
</organism>
<protein>
    <submittedName>
        <fullName evidence="3">Uncharacterized protein</fullName>
    </submittedName>
</protein>
<feature type="compositionally biased region" description="Polar residues" evidence="1">
    <location>
        <begin position="48"/>
        <end position="64"/>
    </location>
</feature>
<name>A0A427A919_ENSVE</name>
<comment type="caution">
    <text evidence="3">The sequence shown here is derived from an EMBL/GenBank/DDBJ whole genome shotgun (WGS) entry which is preliminary data.</text>
</comment>
<evidence type="ECO:0000313" key="3">
    <source>
        <dbReference type="EMBL" id="RRT72718.1"/>
    </source>
</evidence>
<reference evidence="3 4" key="1">
    <citation type="journal article" date="2014" name="Agronomy (Basel)">
        <title>A Draft Genome Sequence for Ensete ventricosum, the Drought-Tolerant Tree Against Hunger.</title>
        <authorList>
            <person name="Harrison J."/>
            <person name="Moore K.A."/>
            <person name="Paszkiewicz K."/>
            <person name="Jones T."/>
            <person name="Grant M."/>
            <person name="Ambacheew D."/>
            <person name="Muzemil S."/>
            <person name="Studholme D.J."/>
        </authorList>
    </citation>
    <scope>NUCLEOTIDE SEQUENCE [LARGE SCALE GENOMIC DNA]</scope>
</reference>
<keyword evidence="2" id="KW-0812">Transmembrane</keyword>
<accession>A0A427A919</accession>